<dbReference type="InterPro" id="IPR000387">
    <property type="entry name" value="Tyr_Pase_dom"/>
</dbReference>
<name>A0AAE0IGN3_9PEZI</name>
<keyword evidence="4" id="KW-1185">Reference proteome</keyword>
<dbReference type="AlphaFoldDB" id="A0AAE0IGN3"/>
<gene>
    <name evidence="3" type="ORF">B0T19DRAFT_444082</name>
</gene>
<reference evidence="3" key="2">
    <citation type="submission" date="2023-06" db="EMBL/GenBank/DDBJ databases">
        <authorList>
            <consortium name="Lawrence Berkeley National Laboratory"/>
            <person name="Haridas S."/>
            <person name="Hensen N."/>
            <person name="Bonometti L."/>
            <person name="Westerberg I."/>
            <person name="Brannstrom I.O."/>
            <person name="Guillou S."/>
            <person name="Cros-Aarteil S."/>
            <person name="Calhoun S."/>
            <person name="Kuo A."/>
            <person name="Mondo S."/>
            <person name="Pangilinan J."/>
            <person name="Riley R."/>
            <person name="Labutti K."/>
            <person name="Andreopoulos B."/>
            <person name="Lipzen A."/>
            <person name="Chen C."/>
            <person name="Yanf M."/>
            <person name="Daum C."/>
            <person name="Ng V."/>
            <person name="Clum A."/>
            <person name="Steindorff A."/>
            <person name="Ohm R."/>
            <person name="Martin F."/>
            <person name="Silar P."/>
            <person name="Natvig D."/>
            <person name="Lalanne C."/>
            <person name="Gautier V."/>
            <person name="Ament-Velasquez S.L."/>
            <person name="Kruys A."/>
            <person name="Hutchinson M.I."/>
            <person name="Powell A.J."/>
            <person name="Barry K."/>
            <person name="Miller A.N."/>
            <person name="Grigoriev I.V."/>
            <person name="Debuchy R."/>
            <person name="Gladieux P."/>
            <person name="Thoren M.H."/>
            <person name="Johannesson H."/>
        </authorList>
    </citation>
    <scope>NUCLEOTIDE SEQUENCE</scope>
    <source>
        <strain evidence="3">SMH4131-1</strain>
    </source>
</reference>
<proteinExistence type="inferred from homology"/>
<evidence type="ECO:0000313" key="3">
    <source>
        <dbReference type="EMBL" id="KAK3324682.1"/>
    </source>
</evidence>
<dbReference type="PROSITE" id="PS50056">
    <property type="entry name" value="TYR_PHOSPHATASE_2"/>
    <property type="match status" value="1"/>
</dbReference>
<reference evidence="3" key="1">
    <citation type="journal article" date="2023" name="Mol. Phylogenet. Evol.">
        <title>Genome-scale phylogeny and comparative genomics of the fungal order Sordariales.</title>
        <authorList>
            <person name="Hensen N."/>
            <person name="Bonometti L."/>
            <person name="Westerberg I."/>
            <person name="Brannstrom I.O."/>
            <person name="Guillou S."/>
            <person name="Cros-Aarteil S."/>
            <person name="Calhoun S."/>
            <person name="Haridas S."/>
            <person name="Kuo A."/>
            <person name="Mondo S."/>
            <person name="Pangilinan J."/>
            <person name="Riley R."/>
            <person name="LaButti K."/>
            <person name="Andreopoulos B."/>
            <person name="Lipzen A."/>
            <person name="Chen C."/>
            <person name="Yan M."/>
            <person name="Daum C."/>
            <person name="Ng V."/>
            <person name="Clum A."/>
            <person name="Steindorff A."/>
            <person name="Ohm R.A."/>
            <person name="Martin F."/>
            <person name="Silar P."/>
            <person name="Natvig D.O."/>
            <person name="Lalanne C."/>
            <person name="Gautier V."/>
            <person name="Ament-Velasquez S.L."/>
            <person name="Kruys A."/>
            <person name="Hutchinson M.I."/>
            <person name="Powell A.J."/>
            <person name="Barry K."/>
            <person name="Miller A.N."/>
            <person name="Grigoriev I.V."/>
            <person name="Debuchy R."/>
            <person name="Gladieux P."/>
            <person name="Hiltunen Thoren M."/>
            <person name="Johannesson H."/>
        </authorList>
    </citation>
    <scope>NUCLEOTIDE SEQUENCE</scope>
    <source>
        <strain evidence="3">SMH4131-1</strain>
    </source>
</reference>
<organism evidence="3 4">
    <name type="scientific">Cercophora scortea</name>
    <dbReference type="NCBI Taxonomy" id="314031"/>
    <lineage>
        <taxon>Eukaryota</taxon>
        <taxon>Fungi</taxon>
        <taxon>Dikarya</taxon>
        <taxon>Ascomycota</taxon>
        <taxon>Pezizomycotina</taxon>
        <taxon>Sordariomycetes</taxon>
        <taxon>Sordariomycetidae</taxon>
        <taxon>Sordariales</taxon>
        <taxon>Lasiosphaeriaceae</taxon>
        <taxon>Cercophora</taxon>
    </lineage>
</organism>
<evidence type="ECO:0000313" key="4">
    <source>
        <dbReference type="Proteomes" id="UP001286456"/>
    </source>
</evidence>
<dbReference type="SMART" id="SM00195">
    <property type="entry name" value="DSPc"/>
    <property type="match status" value="1"/>
</dbReference>
<dbReference type="SUPFAM" id="SSF52799">
    <property type="entry name" value="(Phosphotyrosine protein) phosphatases II"/>
    <property type="match status" value="1"/>
</dbReference>
<protein>
    <submittedName>
        <fullName evidence="3">FMI2 protein</fullName>
    </submittedName>
</protein>
<dbReference type="GO" id="GO:0140096">
    <property type="term" value="F:catalytic activity, acting on a protein"/>
    <property type="evidence" value="ECO:0007669"/>
    <property type="project" value="UniProtKB-ARBA"/>
</dbReference>
<evidence type="ECO:0000256" key="1">
    <source>
        <dbReference type="ARBA" id="ARBA00009649"/>
    </source>
</evidence>
<comment type="caution">
    <text evidence="3">The sequence shown here is derived from an EMBL/GenBank/DDBJ whole genome shotgun (WGS) entry which is preliminary data.</text>
</comment>
<accession>A0AAE0IGN3</accession>
<dbReference type="Proteomes" id="UP001286456">
    <property type="component" value="Unassembled WGS sequence"/>
</dbReference>
<dbReference type="Pfam" id="PF00782">
    <property type="entry name" value="DSPc"/>
    <property type="match status" value="1"/>
</dbReference>
<dbReference type="GO" id="GO:0005737">
    <property type="term" value="C:cytoplasm"/>
    <property type="evidence" value="ECO:0007669"/>
    <property type="project" value="TreeGrafter"/>
</dbReference>
<dbReference type="InterPro" id="IPR029021">
    <property type="entry name" value="Prot-tyrosine_phosphatase-like"/>
</dbReference>
<dbReference type="GO" id="GO:1990444">
    <property type="term" value="F:F-box domain binding"/>
    <property type="evidence" value="ECO:0007669"/>
    <property type="project" value="TreeGrafter"/>
</dbReference>
<dbReference type="Gene3D" id="3.90.190.10">
    <property type="entry name" value="Protein tyrosine phosphatase superfamily"/>
    <property type="match status" value="1"/>
</dbReference>
<dbReference type="InterPro" id="IPR020422">
    <property type="entry name" value="TYR_PHOSPHATASE_DUAL_dom"/>
</dbReference>
<dbReference type="InterPro" id="IPR000340">
    <property type="entry name" value="Dual-sp_phosphatase_cat-dom"/>
</dbReference>
<comment type="similarity">
    <text evidence="1">Belongs to the protein-tyrosine phosphatase family. Non-receptor class subfamily.</text>
</comment>
<dbReference type="GO" id="GO:0070372">
    <property type="term" value="P:regulation of ERK1 and ERK2 cascade"/>
    <property type="evidence" value="ECO:0007669"/>
    <property type="project" value="TreeGrafter"/>
</dbReference>
<dbReference type="GO" id="GO:0062026">
    <property type="term" value="P:negative regulation of SCF-dependent proteasomal ubiquitin-dependent catabolic process"/>
    <property type="evidence" value="ECO:0007669"/>
    <property type="project" value="TreeGrafter"/>
</dbReference>
<dbReference type="CDD" id="cd14498">
    <property type="entry name" value="DSP"/>
    <property type="match status" value="1"/>
</dbReference>
<feature type="domain" description="Tyrosine specific protein phosphatases" evidence="2">
    <location>
        <begin position="195"/>
        <end position="235"/>
    </location>
</feature>
<dbReference type="InterPro" id="IPR052449">
    <property type="entry name" value="STYX-Interacting_Phosphatase"/>
</dbReference>
<dbReference type="EMBL" id="JAUEPO010000004">
    <property type="protein sequence ID" value="KAK3324682.1"/>
    <property type="molecule type" value="Genomic_DNA"/>
</dbReference>
<sequence length="321" mass="35298">MDHPSSISFGVGATAPYARHPPNAPYIHIPSIGNDGKTSMSIVPSFENVESSELTKEDLNIITHGKTQIASDRTTTWVYEARRTAQPVLDFLYLGPSSVARDRDFLIRAGITMILVARDTRMAARFMNVQRTAEALHIVTDAIDSSGPHELIRAIPSAIQKINGHLLDVYRSQVVHDPELGSGKAAIDSASFKRGKVLVCCESGNDRSALLVAAYLMDVFGLDLVHAVQFLGLQRFCVNLDDEAKNLLRSYEDILTAKRDVSRARCGLAKGCDDTGMEVVMSFKSQCKRTIEDVFDDEDVDMELEAEDGRGFAPFAQADYP</sequence>
<dbReference type="GO" id="GO:0005654">
    <property type="term" value="C:nucleoplasm"/>
    <property type="evidence" value="ECO:0007669"/>
    <property type="project" value="TreeGrafter"/>
</dbReference>
<dbReference type="PANTHER" id="PTHR46588:SF1">
    <property type="entry name" value="SERINE_THREONINE_TYROSINE-INTERACTING PROTEIN"/>
    <property type="match status" value="1"/>
</dbReference>
<evidence type="ECO:0000259" key="2">
    <source>
        <dbReference type="PROSITE" id="PS50056"/>
    </source>
</evidence>
<dbReference type="PANTHER" id="PTHR46588">
    <property type="entry name" value="SERINE/THREONINE/TYROSINE-INTERACTING PROTEIN"/>
    <property type="match status" value="1"/>
</dbReference>